<name>A0ABV7P076_9PSEU</name>
<protein>
    <submittedName>
        <fullName evidence="2">Uncharacterized protein</fullName>
    </submittedName>
</protein>
<gene>
    <name evidence="2" type="ORF">ACFOSH_18390</name>
</gene>
<accession>A0ABV7P076</accession>
<sequence length="145" mass="15812">MPDPARDPAGFVGFTLRTEPLRNTSPMEYLALFILRSASSPSRCSIVSDLRAAAALVEDVDPTRASEFFDARSETLHGEGTPDAPFSTLEGGTMADGGWLRWSGKKPFTGRADEHRVMLERFAELLEVVSRGSPLDRGELLIAES</sequence>
<comment type="caution">
    <text evidence="2">The sequence shown here is derived from an EMBL/GenBank/DDBJ whole genome shotgun (WGS) entry which is preliminary data.</text>
</comment>
<evidence type="ECO:0000313" key="3">
    <source>
        <dbReference type="Proteomes" id="UP001595645"/>
    </source>
</evidence>
<proteinExistence type="predicted"/>
<keyword evidence="3" id="KW-1185">Reference proteome</keyword>
<evidence type="ECO:0000313" key="2">
    <source>
        <dbReference type="EMBL" id="MFC3451405.1"/>
    </source>
</evidence>
<organism evidence="2 3">
    <name type="scientific">Amycolatopsis speibonae</name>
    <dbReference type="NCBI Taxonomy" id="1450224"/>
    <lineage>
        <taxon>Bacteria</taxon>
        <taxon>Bacillati</taxon>
        <taxon>Actinomycetota</taxon>
        <taxon>Actinomycetes</taxon>
        <taxon>Pseudonocardiales</taxon>
        <taxon>Pseudonocardiaceae</taxon>
        <taxon>Amycolatopsis</taxon>
    </lineage>
</organism>
<dbReference type="Gene3D" id="3.60.130.10">
    <property type="entry name" value="Clavaminate synthase-like"/>
    <property type="match status" value="1"/>
</dbReference>
<dbReference type="Proteomes" id="UP001595645">
    <property type="component" value="Unassembled WGS sequence"/>
</dbReference>
<dbReference type="EMBL" id="JBHRWK010000024">
    <property type="protein sequence ID" value="MFC3451405.1"/>
    <property type="molecule type" value="Genomic_DNA"/>
</dbReference>
<evidence type="ECO:0000256" key="1">
    <source>
        <dbReference type="ARBA" id="ARBA00023002"/>
    </source>
</evidence>
<reference evidence="3" key="1">
    <citation type="journal article" date="2019" name="Int. J. Syst. Evol. Microbiol.">
        <title>The Global Catalogue of Microorganisms (GCM) 10K type strain sequencing project: providing services to taxonomists for standard genome sequencing and annotation.</title>
        <authorList>
            <consortium name="The Broad Institute Genomics Platform"/>
            <consortium name="The Broad Institute Genome Sequencing Center for Infectious Disease"/>
            <person name="Wu L."/>
            <person name="Ma J."/>
        </authorList>
    </citation>
    <scope>NUCLEOTIDE SEQUENCE [LARGE SCALE GENOMIC DNA]</scope>
    <source>
        <strain evidence="3">CGMCC 4.7676</strain>
    </source>
</reference>
<dbReference type="InterPro" id="IPR042098">
    <property type="entry name" value="TauD-like_sf"/>
</dbReference>
<keyword evidence="1" id="KW-0560">Oxidoreductase</keyword>